<feature type="binding site" evidence="2">
    <location>
        <position position="145"/>
    </location>
    <ligand>
        <name>ATP</name>
        <dbReference type="ChEBI" id="CHEBI:30616"/>
    </ligand>
</feature>
<reference evidence="5 6" key="1">
    <citation type="submission" date="2019-03" db="EMBL/GenBank/DDBJ databases">
        <title>Genomic Encyclopedia of Type Strains, Phase IV (KMG-IV): sequencing the most valuable type-strain genomes for metagenomic binning, comparative biology and taxonomic classification.</title>
        <authorList>
            <person name="Goeker M."/>
        </authorList>
    </citation>
    <scope>NUCLEOTIDE SEQUENCE [LARGE SCALE GENOMIC DNA]</scope>
    <source>
        <strain evidence="5 6">DSM 25287</strain>
    </source>
</reference>
<dbReference type="PANTHER" id="PTHR30270">
    <property type="entry name" value="THIAMINE-MONOPHOSPHATE KINASE"/>
    <property type="match status" value="1"/>
</dbReference>
<comment type="function">
    <text evidence="2">Catalyzes the ATP-dependent phosphorylation of thiamine-monophosphate (TMP) to form thiamine-pyrophosphate (TPP), the active form of vitamin B1.</text>
</comment>
<dbReference type="InterPro" id="IPR016188">
    <property type="entry name" value="PurM-like_N"/>
</dbReference>
<feature type="binding site" evidence="2">
    <location>
        <position position="121"/>
    </location>
    <ligand>
        <name>Mg(2+)</name>
        <dbReference type="ChEBI" id="CHEBI:18420"/>
        <label>1</label>
    </ligand>
</feature>
<dbReference type="CDD" id="cd02194">
    <property type="entry name" value="ThiL"/>
    <property type="match status" value="1"/>
</dbReference>
<dbReference type="InterPro" id="IPR006283">
    <property type="entry name" value="ThiL-like"/>
</dbReference>
<feature type="binding site" evidence="2">
    <location>
        <position position="46"/>
    </location>
    <ligand>
        <name>Mg(2+)</name>
        <dbReference type="ChEBI" id="CHEBI:18420"/>
        <label>2</label>
    </ligand>
</feature>
<dbReference type="Proteomes" id="UP000295765">
    <property type="component" value="Unassembled WGS sequence"/>
</dbReference>
<dbReference type="GO" id="GO:0005524">
    <property type="term" value="F:ATP binding"/>
    <property type="evidence" value="ECO:0007669"/>
    <property type="project" value="UniProtKB-UniRule"/>
</dbReference>
<protein>
    <recommendedName>
        <fullName evidence="2">Thiamine-monophosphate kinase</fullName>
        <shortName evidence="2">TMP kinase</shortName>
        <shortName evidence="2">Thiamine-phosphate kinase</shortName>
        <ecNumber evidence="2">2.7.4.16</ecNumber>
    </recommendedName>
</protein>
<comment type="similarity">
    <text evidence="2">Belongs to the thiamine-monophosphate kinase family.</text>
</comment>
<dbReference type="RefSeq" id="WP_165904038.1">
    <property type="nucleotide sequence ID" value="NZ_SLWY01000005.1"/>
</dbReference>
<feature type="binding site" evidence="2">
    <location>
        <position position="210"/>
    </location>
    <ligand>
        <name>Mg(2+)</name>
        <dbReference type="ChEBI" id="CHEBI:18420"/>
        <label>3</label>
    </ligand>
</feature>
<feature type="binding site" evidence="2">
    <location>
        <position position="74"/>
    </location>
    <ligand>
        <name>Mg(2+)</name>
        <dbReference type="ChEBI" id="CHEBI:18420"/>
        <label>4</label>
    </ligand>
</feature>
<dbReference type="Pfam" id="PF02769">
    <property type="entry name" value="AIRS_C"/>
    <property type="match status" value="1"/>
</dbReference>
<dbReference type="PANTHER" id="PTHR30270:SF0">
    <property type="entry name" value="THIAMINE-MONOPHOSPHATE KINASE"/>
    <property type="match status" value="1"/>
</dbReference>
<keyword evidence="2" id="KW-0547">Nucleotide-binding</keyword>
<dbReference type="EMBL" id="SLWY01000005">
    <property type="protein sequence ID" value="TCO82322.1"/>
    <property type="molecule type" value="Genomic_DNA"/>
</dbReference>
<feature type="binding site" evidence="2">
    <location>
        <position position="29"/>
    </location>
    <ligand>
        <name>Mg(2+)</name>
        <dbReference type="ChEBI" id="CHEBI:18420"/>
        <label>4</label>
    </ligand>
</feature>
<evidence type="ECO:0000259" key="3">
    <source>
        <dbReference type="Pfam" id="PF00586"/>
    </source>
</evidence>
<dbReference type="HAMAP" id="MF_02128">
    <property type="entry name" value="TMP_kinase"/>
    <property type="match status" value="1"/>
</dbReference>
<evidence type="ECO:0000313" key="5">
    <source>
        <dbReference type="EMBL" id="TCO82322.1"/>
    </source>
</evidence>
<evidence type="ECO:0000256" key="1">
    <source>
        <dbReference type="ARBA" id="ARBA00022977"/>
    </source>
</evidence>
<proteinExistence type="inferred from homology"/>
<dbReference type="Pfam" id="PF00586">
    <property type="entry name" value="AIRS"/>
    <property type="match status" value="1"/>
</dbReference>
<evidence type="ECO:0000256" key="2">
    <source>
        <dbReference type="HAMAP-Rule" id="MF_02128"/>
    </source>
</evidence>
<feature type="binding site" evidence="2">
    <location>
        <position position="44"/>
    </location>
    <ligand>
        <name>Mg(2+)</name>
        <dbReference type="ChEBI" id="CHEBI:18420"/>
        <label>4</label>
    </ligand>
</feature>
<dbReference type="GO" id="GO:0000287">
    <property type="term" value="F:magnesium ion binding"/>
    <property type="evidence" value="ECO:0007669"/>
    <property type="project" value="UniProtKB-UniRule"/>
</dbReference>
<keyword evidence="2 5" id="KW-0418">Kinase</keyword>
<feature type="binding site" evidence="2">
    <location>
        <begin position="120"/>
        <end position="121"/>
    </location>
    <ligand>
        <name>ATP</name>
        <dbReference type="ChEBI" id="CHEBI:30616"/>
    </ligand>
</feature>
<gene>
    <name evidence="2" type="primary">thiL</name>
    <name evidence="5" type="ORF">EV699_105112</name>
</gene>
<keyword evidence="2" id="KW-0460">Magnesium</keyword>
<feature type="binding site" evidence="2">
    <location>
        <position position="29"/>
    </location>
    <ligand>
        <name>Mg(2+)</name>
        <dbReference type="ChEBI" id="CHEBI:18420"/>
        <label>3</label>
    </ligand>
</feature>
<dbReference type="GO" id="GO:0009228">
    <property type="term" value="P:thiamine biosynthetic process"/>
    <property type="evidence" value="ECO:0007669"/>
    <property type="project" value="UniProtKB-KW"/>
</dbReference>
<feature type="domain" description="PurM-like C-terminal" evidence="4">
    <location>
        <begin position="149"/>
        <end position="298"/>
    </location>
</feature>
<dbReference type="SUPFAM" id="SSF55326">
    <property type="entry name" value="PurM N-terminal domain-like"/>
    <property type="match status" value="1"/>
</dbReference>
<keyword evidence="2" id="KW-0479">Metal-binding</keyword>
<dbReference type="InterPro" id="IPR036676">
    <property type="entry name" value="PurM-like_C_sf"/>
</dbReference>
<dbReference type="Gene3D" id="3.30.1330.10">
    <property type="entry name" value="PurM-like, N-terminal domain"/>
    <property type="match status" value="1"/>
</dbReference>
<feature type="binding site" evidence="2">
    <location>
        <position position="74"/>
    </location>
    <ligand>
        <name>Mg(2+)</name>
        <dbReference type="ChEBI" id="CHEBI:18420"/>
        <label>3</label>
    </ligand>
</feature>
<dbReference type="AlphaFoldDB" id="A0A4R2L8F0"/>
<feature type="binding site" evidence="2">
    <location>
        <position position="74"/>
    </location>
    <ligand>
        <name>Mg(2+)</name>
        <dbReference type="ChEBI" id="CHEBI:18420"/>
        <label>2</label>
    </ligand>
</feature>
<sequence length="317" mass="32189">MALAEFELIREHFQRAGTRADVVLGVGDDCALLTVPAGMQLAVSLDLLVSGVHFLPDVAPEALGWKALAVNLSDLAAMGAEPAWVTLGLTLPAADAGWLAAFCRGFYALAAEHGVELVGGDTTRGPLAIAVQVHGFVAPGAALTRAGARPGDLICVSGTPGFAALGLARCLGRTELPEPLAATALERLERPQPRVALGRALRGLATACIDVSDGLAQDLGHILEASGVGASVEVERVPRPPLADADAALQAALAGGDDYELCFTLPPGRLPGLAAAAAAGGCACSVIGRIEAAPGLRLRRADGSLLPLARGGYEHFG</sequence>
<dbReference type="PIRSF" id="PIRSF005303">
    <property type="entry name" value="Thiam_monoph_kin"/>
    <property type="match status" value="1"/>
</dbReference>
<name>A0A4R2L8F0_9GAMM</name>
<organism evidence="5 6">
    <name type="scientific">Plasticicumulans lactativorans</name>
    <dbReference type="NCBI Taxonomy" id="1133106"/>
    <lineage>
        <taxon>Bacteria</taxon>
        <taxon>Pseudomonadati</taxon>
        <taxon>Pseudomonadota</taxon>
        <taxon>Gammaproteobacteria</taxon>
        <taxon>Candidatus Competibacteraceae</taxon>
        <taxon>Plasticicumulans</taxon>
    </lineage>
</organism>
<comment type="pathway">
    <text evidence="2">Cofactor biosynthesis; thiamine diphosphate biosynthesis; thiamine diphosphate from thiamine phosphate: step 1/1.</text>
</comment>
<dbReference type="Gene3D" id="3.90.650.10">
    <property type="entry name" value="PurM-like C-terminal domain"/>
    <property type="match status" value="1"/>
</dbReference>
<accession>A0A4R2L8F0</accession>
<dbReference type="SUPFAM" id="SSF56042">
    <property type="entry name" value="PurM C-terminal domain-like"/>
    <property type="match status" value="1"/>
</dbReference>
<dbReference type="UniPathway" id="UPA00060">
    <property type="reaction ID" value="UER00142"/>
</dbReference>
<feature type="binding site" evidence="2">
    <location>
        <position position="53"/>
    </location>
    <ligand>
        <name>substrate</name>
    </ligand>
</feature>
<dbReference type="NCBIfam" id="TIGR01379">
    <property type="entry name" value="thiL"/>
    <property type="match status" value="1"/>
</dbReference>
<keyword evidence="2" id="KW-0808">Transferase</keyword>
<feature type="binding site" evidence="2">
    <location>
        <position position="213"/>
    </location>
    <ligand>
        <name>Mg(2+)</name>
        <dbReference type="ChEBI" id="CHEBI:18420"/>
        <label>5</label>
    </ligand>
</feature>
<dbReference type="InterPro" id="IPR036921">
    <property type="entry name" value="PurM-like_N_sf"/>
</dbReference>
<feature type="binding site" evidence="2">
    <location>
        <position position="313"/>
    </location>
    <ligand>
        <name>substrate</name>
    </ligand>
</feature>
<feature type="binding site" evidence="2">
    <location>
        <position position="257"/>
    </location>
    <ligand>
        <name>substrate</name>
    </ligand>
</feature>
<dbReference type="GO" id="GO:0009030">
    <property type="term" value="F:thiamine-phosphate kinase activity"/>
    <property type="evidence" value="ECO:0007669"/>
    <property type="project" value="UniProtKB-UniRule"/>
</dbReference>
<dbReference type="GO" id="GO:0009229">
    <property type="term" value="P:thiamine diphosphate biosynthetic process"/>
    <property type="evidence" value="ECO:0007669"/>
    <property type="project" value="UniProtKB-UniRule"/>
</dbReference>
<comment type="caution">
    <text evidence="5">The sequence shown here is derived from an EMBL/GenBank/DDBJ whole genome shotgun (WGS) entry which is preliminary data.</text>
</comment>
<comment type="catalytic activity">
    <reaction evidence="2">
        <text>thiamine phosphate + ATP = thiamine diphosphate + ADP</text>
        <dbReference type="Rhea" id="RHEA:15913"/>
        <dbReference type="ChEBI" id="CHEBI:30616"/>
        <dbReference type="ChEBI" id="CHEBI:37575"/>
        <dbReference type="ChEBI" id="CHEBI:58937"/>
        <dbReference type="ChEBI" id="CHEBI:456216"/>
        <dbReference type="EC" id="2.7.4.16"/>
    </reaction>
</comment>
<evidence type="ECO:0000313" key="6">
    <source>
        <dbReference type="Proteomes" id="UP000295765"/>
    </source>
</evidence>
<comment type="caution">
    <text evidence="2">Lacks conserved residue(s) required for the propagation of feature annotation.</text>
</comment>
<keyword evidence="6" id="KW-1185">Reference proteome</keyword>
<evidence type="ECO:0000259" key="4">
    <source>
        <dbReference type="Pfam" id="PF02769"/>
    </source>
</evidence>
<dbReference type="InterPro" id="IPR010918">
    <property type="entry name" value="PurM-like_C_dom"/>
</dbReference>
<feature type="binding site" evidence="2">
    <location>
        <position position="46"/>
    </location>
    <ligand>
        <name>Mg(2+)</name>
        <dbReference type="ChEBI" id="CHEBI:18420"/>
        <label>1</label>
    </ligand>
</feature>
<comment type="miscellaneous">
    <text evidence="2">Reaction mechanism of ThiL seems to utilize a direct, inline transfer of the gamma-phosphate of ATP to TMP rather than a phosphorylated enzyme intermediate.</text>
</comment>
<feature type="domain" description="PurM-like N-terminal" evidence="3">
    <location>
        <begin position="27"/>
        <end position="137"/>
    </location>
</feature>
<keyword evidence="2" id="KW-0067">ATP-binding</keyword>
<dbReference type="EC" id="2.7.4.16" evidence="2"/>
<keyword evidence="1 2" id="KW-0784">Thiamine biosynthesis</keyword>
<feature type="binding site" evidence="2">
    <location>
        <position position="212"/>
    </location>
    <ligand>
        <name>ATP</name>
        <dbReference type="ChEBI" id="CHEBI:30616"/>
    </ligand>
</feature>